<accession>A0A7I8DC10</accession>
<feature type="signal peptide" evidence="1">
    <location>
        <begin position="1"/>
        <end position="27"/>
    </location>
</feature>
<dbReference type="AlphaFoldDB" id="A0A7I8DC10"/>
<feature type="domain" description="SLH" evidence="2">
    <location>
        <begin position="691"/>
        <end position="754"/>
    </location>
</feature>
<sequence>MGNRKRVAVLSLVSGLLLASVPYAALAAEPTVAAVTVLTQEQAVEKLKQMLAIPDGYELKNASLYEDKGNGVASVPRSAWRINYGPVNSFDRGNITAAIDAKTGVLLDANIFSQDDEQIVSPISRDQAGVIAKKYLEQFAPDKSGQVQEQPMEAQYKGKQPYGSQMMHQFRFVRMVNAGNAGQVAYPNDSITITVNGKGELRAYYRNWSDEVQFPAVDRPLPMQEAGKKFETALNLHLQYIPKRTPYQKSIDEAYLVYSPVGPSFAPASLPVIDAVSGGVLGPDGNPVTDSPKAEYKPLTDQPGTAKAAGPISKEKALQLLADYHLALDGYTLQNSSYENNENSAPVWRFSYQKGNPQDYLTIKNVNVTINAATGELMEYYIYQADQKAPEGFPKDPAVSKDKAVERAVDFVKNAVPTLTNRVAFTSASSSADRPEYYVQFVQLVNGIPFQDLSFNVTVDANTGEIRNFNIGWGWNEKIRFPSPQPAIDLASAAAKYMEKSRLQLQFIPVYEHANTPFKSGVPPYAPGNSPKIKLVYAPFGLEGSQSVNAITGEWVSVWGEPVPQQAEAEDIKGNWAEKELQYFLNRGIFKTVDGKLKPDDPVTRGDMIKYMILATDRPLMAGAQKSAAMQDVPQTDPNFDYIREAYFRKWIDQKTDNFRPDDIITREELADLATAVLGYGKLSDATGIFQNPYQDVSVSEDGKYVGDIAIVSGLHILTGSDGLFHPKDPVTKAQAAVVMMRVLEQMPNRGPVNY</sequence>
<evidence type="ECO:0000313" key="3">
    <source>
        <dbReference type="EMBL" id="BCJ87635.1"/>
    </source>
</evidence>
<keyword evidence="1" id="KW-0732">Signal</keyword>
<feature type="domain" description="SLH" evidence="2">
    <location>
        <begin position="564"/>
        <end position="626"/>
    </location>
</feature>
<dbReference type="Proteomes" id="UP000593802">
    <property type="component" value="Chromosome"/>
</dbReference>
<evidence type="ECO:0000313" key="4">
    <source>
        <dbReference type="Proteomes" id="UP000593802"/>
    </source>
</evidence>
<dbReference type="PROSITE" id="PS51272">
    <property type="entry name" value="SLH"/>
    <property type="match status" value="3"/>
</dbReference>
<dbReference type="RefSeq" id="WP_200757854.1">
    <property type="nucleotide sequence ID" value="NZ_AP023366.1"/>
</dbReference>
<dbReference type="EMBL" id="AP023366">
    <property type="protein sequence ID" value="BCJ87635.1"/>
    <property type="molecule type" value="Genomic_DNA"/>
</dbReference>
<proteinExistence type="predicted"/>
<name>A0A7I8DC10_9BACL</name>
<dbReference type="InterPro" id="IPR032599">
    <property type="entry name" value="YcdB/YcdC_rep_domain"/>
</dbReference>
<dbReference type="KEGG" id="eff:skT53_26200"/>
<dbReference type="Pfam" id="PF16244">
    <property type="entry name" value="DUF4901"/>
    <property type="match status" value="2"/>
</dbReference>
<feature type="domain" description="SLH" evidence="2">
    <location>
        <begin position="627"/>
        <end position="688"/>
    </location>
</feature>
<reference evidence="3 4" key="1">
    <citation type="submission" date="2020-08" db="EMBL/GenBank/DDBJ databases">
        <title>Complete Genome Sequence of Effusibacillus dendaii Strain skT53, Isolated from Farmland soil.</title>
        <authorList>
            <person name="Konishi T."/>
            <person name="Kawasaki H."/>
        </authorList>
    </citation>
    <scope>NUCLEOTIDE SEQUENCE [LARGE SCALE GENOMIC DNA]</scope>
    <source>
        <strain evidence="4">skT53</strain>
    </source>
</reference>
<evidence type="ECO:0000256" key="1">
    <source>
        <dbReference type="SAM" id="SignalP"/>
    </source>
</evidence>
<gene>
    <name evidence="3" type="ORF">skT53_26200</name>
</gene>
<keyword evidence="4" id="KW-1185">Reference proteome</keyword>
<dbReference type="Pfam" id="PF00395">
    <property type="entry name" value="SLH"/>
    <property type="match status" value="3"/>
</dbReference>
<feature type="chain" id="PRO_5032580568" description="SLH domain-containing protein" evidence="1">
    <location>
        <begin position="28"/>
        <end position="755"/>
    </location>
</feature>
<dbReference type="InterPro" id="IPR001119">
    <property type="entry name" value="SLH_dom"/>
</dbReference>
<organism evidence="3 4">
    <name type="scientific">Effusibacillus dendaii</name>
    <dbReference type="NCBI Taxonomy" id="2743772"/>
    <lineage>
        <taxon>Bacteria</taxon>
        <taxon>Bacillati</taxon>
        <taxon>Bacillota</taxon>
        <taxon>Bacilli</taxon>
        <taxon>Bacillales</taxon>
        <taxon>Alicyclobacillaceae</taxon>
        <taxon>Effusibacillus</taxon>
    </lineage>
</organism>
<protein>
    <recommendedName>
        <fullName evidence="2">SLH domain-containing protein</fullName>
    </recommendedName>
</protein>
<evidence type="ECO:0000259" key="2">
    <source>
        <dbReference type="PROSITE" id="PS51272"/>
    </source>
</evidence>